<accession>A0ABU1DB93</accession>
<keyword evidence="1" id="KW-0472">Membrane</keyword>
<dbReference type="EMBL" id="JADBEO010000002">
    <property type="protein sequence ID" value="MDR4305335.1"/>
    <property type="molecule type" value="Genomic_DNA"/>
</dbReference>
<comment type="caution">
    <text evidence="3">The sequence shown here is derived from an EMBL/GenBank/DDBJ whole genome shotgun (WGS) entry which is preliminary data.</text>
</comment>
<evidence type="ECO:0000313" key="3">
    <source>
        <dbReference type="EMBL" id="MDR4305335.1"/>
    </source>
</evidence>
<evidence type="ECO:0000259" key="2">
    <source>
        <dbReference type="Pfam" id="PF03061"/>
    </source>
</evidence>
<dbReference type="Gene3D" id="3.10.129.10">
    <property type="entry name" value="Hotdog Thioesterase"/>
    <property type="match status" value="1"/>
</dbReference>
<name>A0ABU1DB93_9HYPH</name>
<dbReference type="RefSeq" id="WP_309388403.1">
    <property type="nucleotide sequence ID" value="NZ_JADBEO010000002.1"/>
</dbReference>
<dbReference type="InterPro" id="IPR029069">
    <property type="entry name" value="HotDog_dom_sf"/>
</dbReference>
<sequence length="156" mass="16851">MVATMTEMPRSSSDRTPRLTLAETEAFLDAEFPQMAHGGPTYVIEDVGYGTARMRLLVRDEHLRPGGTVSGPAMMALADIALYVALLGAIGPVPLAVTTNFSINFLRRPEPRDVVAICRYLKIGRTLAVGEGELRMAGGEEPIAHVVGTYSIPPKR</sequence>
<evidence type="ECO:0000256" key="1">
    <source>
        <dbReference type="SAM" id="Phobius"/>
    </source>
</evidence>
<reference evidence="3" key="1">
    <citation type="submission" date="2020-10" db="EMBL/GenBank/DDBJ databases">
        <authorList>
            <person name="Abbas A."/>
            <person name="Razzaq R."/>
            <person name="Waqas M."/>
            <person name="Abbas N."/>
            <person name="Nielsen T.K."/>
            <person name="Hansen L.H."/>
            <person name="Hussain S."/>
            <person name="Shahid M."/>
        </authorList>
    </citation>
    <scope>NUCLEOTIDE SEQUENCE</scope>
    <source>
        <strain evidence="3">S14</strain>
    </source>
</reference>
<gene>
    <name evidence="3" type="ORF">IHQ68_01695</name>
</gene>
<dbReference type="SUPFAM" id="SSF54637">
    <property type="entry name" value="Thioesterase/thiol ester dehydrase-isomerase"/>
    <property type="match status" value="1"/>
</dbReference>
<dbReference type="InterPro" id="IPR006683">
    <property type="entry name" value="Thioestr_dom"/>
</dbReference>
<keyword evidence="1" id="KW-1133">Transmembrane helix</keyword>
<keyword evidence="1" id="KW-0812">Transmembrane</keyword>
<protein>
    <submittedName>
        <fullName evidence="3">PaaI family thioesterase</fullName>
    </submittedName>
</protein>
<proteinExistence type="predicted"/>
<feature type="transmembrane region" description="Helical" evidence="1">
    <location>
        <begin position="80"/>
        <end position="103"/>
    </location>
</feature>
<feature type="domain" description="Thioesterase" evidence="2">
    <location>
        <begin position="66"/>
        <end position="141"/>
    </location>
</feature>
<evidence type="ECO:0000313" key="4">
    <source>
        <dbReference type="Proteomes" id="UP001181622"/>
    </source>
</evidence>
<keyword evidence="4" id="KW-1185">Reference proteome</keyword>
<dbReference type="CDD" id="cd03443">
    <property type="entry name" value="PaaI_thioesterase"/>
    <property type="match status" value="1"/>
</dbReference>
<organism evidence="3 4">
    <name type="scientific">Chelatococcus sambhunathii</name>
    <dbReference type="NCBI Taxonomy" id="363953"/>
    <lineage>
        <taxon>Bacteria</taxon>
        <taxon>Pseudomonadati</taxon>
        <taxon>Pseudomonadota</taxon>
        <taxon>Alphaproteobacteria</taxon>
        <taxon>Hyphomicrobiales</taxon>
        <taxon>Chelatococcaceae</taxon>
        <taxon>Chelatococcus</taxon>
    </lineage>
</organism>
<dbReference type="Pfam" id="PF03061">
    <property type="entry name" value="4HBT"/>
    <property type="match status" value="1"/>
</dbReference>
<dbReference type="Proteomes" id="UP001181622">
    <property type="component" value="Unassembled WGS sequence"/>
</dbReference>